<proteinExistence type="predicted"/>
<dbReference type="CDD" id="cd00041">
    <property type="entry name" value="CUB"/>
    <property type="match status" value="1"/>
</dbReference>
<accession>A0A8B8AL27</accession>
<reference evidence="5" key="2">
    <citation type="submission" date="2025-08" db="UniProtKB">
        <authorList>
            <consortium name="RefSeq"/>
        </authorList>
    </citation>
    <scope>IDENTIFICATION</scope>
    <source>
        <tissue evidence="5">Whole sample</tissue>
    </source>
</reference>
<feature type="signal peptide" evidence="3">
    <location>
        <begin position="1"/>
        <end position="22"/>
    </location>
</feature>
<dbReference type="InterPro" id="IPR035914">
    <property type="entry name" value="Sperma_CUB_dom_sf"/>
</dbReference>
<keyword evidence="4" id="KW-1185">Reference proteome</keyword>
<keyword evidence="3" id="KW-0732">Signal</keyword>
<reference evidence="4" key="1">
    <citation type="submission" date="2024-06" db="UniProtKB">
        <authorList>
            <consortium name="RefSeq"/>
        </authorList>
    </citation>
    <scope>NUCLEOTIDE SEQUENCE [LARGE SCALE GENOMIC DNA]</scope>
</reference>
<dbReference type="InterPro" id="IPR000859">
    <property type="entry name" value="CUB_dom"/>
</dbReference>
<dbReference type="Proteomes" id="UP000694844">
    <property type="component" value="Chromosome 1"/>
</dbReference>
<dbReference type="GeneID" id="111103114"/>
<protein>
    <submittedName>
        <fullName evidence="5">Uncharacterized protein LOC111103114</fullName>
    </submittedName>
</protein>
<feature type="chain" id="PRO_5033989428" evidence="3">
    <location>
        <begin position="23"/>
        <end position="387"/>
    </location>
</feature>
<dbReference type="SUPFAM" id="SSF49854">
    <property type="entry name" value="Spermadhesin, CUB domain"/>
    <property type="match status" value="1"/>
</dbReference>
<gene>
    <name evidence="5" type="primary">LOC111103114</name>
</gene>
<evidence type="ECO:0000256" key="1">
    <source>
        <dbReference type="ARBA" id="ARBA00023157"/>
    </source>
</evidence>
<evidence type="ECO:0000256" key="2">
    <source>
        <dbReference type="SAM" id="Phobius"/>
    </source>
</evidence>
<evidence type="ECO:0000313" key="4">
    <source>
        <dbReference type="Proteomes" id="UP000694844"/>
    </source>
</evidence>
<evidence type="ECO:0000256" key="3">
    <source>
        <dbReference type="SAM" id="SignalP"/>
    </source>
</evidence>
<dbReference type="AlphaFoldDB" id="A0A8B8AL27"/>
<name>A0A8B8AL27_CRAVI</name>
<sequence length="387" mass="43244">MKTRLHLVEIFIIHVVLKGVWTDTIHRHGVNGVIEYPEYPNKYPNNANLAWMTYAPIDAISLSVTIIRFDLFQNSPCQGSLQIKQVLNSSIIFHGCTNIFEKTFIVIGNKMEVALVTNGASTGGSLRISWKVRDNKKENTDPIVVIYSCPKDLPTSSSSRPVLSTVETSVDQTKCFESLTWLGTSEMSFVKDAIIGVLFLAVIGVTTLLCCQRKKRITRNKTEFDSRSSLLADNNFNSHLQEDTLRSTTSSGYAIPRANSSVTTKYDVVHQGQGECEYMNTESVMRPASYIDVNDLEQGPMKLNQAQNMTIGSFDCNKIMRGQTESKYKNLIASHHSYMEVIGEELVLSSGSMTSSVYAKPCQDVINQLSETLKRNLNLTTKNPTKR</sequence>
<dbReference type="RefSeq" id="XP_022291856.1">
    <property type="nucleotide sequence ID" value="XM_022436148.1"/>
</dbReference>
<dbReference type="KEGG" id="cvn:111103114"/>
<keyword evidence="2" id="KW-0812">Transmembrane</keyword>
<keyword evidence="2" id="KW-1133">Transmembrane helix</keyword>
<keyword evidence="2" id="KW-0472">Membrane</keyword>
<dbReference type="OrthoDB" id="431034at2759"/>
<dbReference type="Gene3D" id="2.60.120.290">
    <property type="entry name" value="Spermadhesin, CUB domain"/>
    <property type="match status" value="1"/>
</dbReference>
<feature type="transmembrane region" description="Helical" evidence="2">
    <location>
        <begin position="193"/>
        <end position="211"/>
    </location>
</feature>
<organism evidence="4 5">
    <name type="scientific">Crassostrea virginica</name>
    <name type="common">Eastern oyster</name>
    <dbReference type="NCBI Taxonomy" id="6565"/>
    <lineage>
        <taxon>Eukaryota</taxon>
        <taxon>Metazoa</taxon>
        <taxon>Spiralia</taxon>
        <taxon>Lophotrochozoa</taxon>
        <taxon>Mollusca</taxon>
        <taxon>Bivalvia</taxon>
        <taxon>Autobranchia</taxon>
        <taxon>Pteriomorphia</taxon>
        <taxon>Ostreida</taxon>
        <taxon>Ostreoidea</taxon>
        <taxon>Ostreidae</taxon>
        <taxon>Crassostrea</taxon>
    </lineage>
</organism>
<evidence type="ECO:0000313" key="5">
    <source>
        <dbReference type="RefSeq" id="XP_022291856.1"/>
    </source>
</evidence>
<keyword evidence="1" id="KW-1015">Disulfide bond</keyword>